<dbReference type="PANTHER" id="PTHR12526:SF572">
    <property type="entry name" value="BLL5144 PROTEIN"/>
    <property type="match status" value="1"/>
</dbReference>
<proteinExistence type="predicted"/>
<sequence>MNNRLPQIAYVSTYIPKKCGLATYTHHLREAITHAKGNRSIDPVITLCNPEERADYREPWMLPLIKSDQDDYRKVADAINQSSVDIVSLQHEFGIFGGEAGSHIIDFLRRVKKPVVTTFHTVFEHPVAPYSDVQKEISRWSDHLLVMNRKGIGYLHDNFELPLEKITFIPHGTPVTNRADRIKVRREAGWENRKVLFTFGLLGRSKGIELILQAMASAVHAVPELLYVIAGQTHPEVRKHEGEAYREELMAMIKELGLEHHVQWVNSYVPEEQLVSLISACDLYVTPYPGMSQITSGTLAYAAGLGRPILSTPYVYAKDLVQGYDEMLLPFGDADAWSSKIIELFTYPGMLTEWERVISEIGRSMHWPHVGAQHLRLFQQIILEQRDKIADVG</sequence>
<organism evidence="3 4">
    <name type="scientific">Cohnella lupini</name>
    <dbReference type="NCBI Taxonomy" id="1294267"/>
    <lineage>
        <taxon>Bacteria</taxon>
        <taxon>Bacillati</taxon>
        <taxon>Bacillota</taxon>
        <taxon>Bacilli</taxon>
        <taxon>Bacillales</taxon>
        <taxon>Paenibacillaceae</taxon>
        <taxon>Cohnella</taxon>
    </lineage>
</organism>
<dbReference type="Pfam" id="PF00534">
    <property type="entry name" value="Glycos_transf_1"/>
    <property type="match status" value="1"/>
</dbReference>
<dbReference type="EMBL" id="QRDY01000012">
    <property type="protein sequence ID" value="RED56773.1"/>
    <property type="molecule type" value="Genomic_DNA"/>
</dbReference>
<evidence type="ECO:0000313" key="4">
    <source>
        <dbReference type="Proteomes" id="UP000256869"/>
    </source>
</evidence>
<dbReference type="InterPro" id="IPR028098">
    <property type="entry name" value="Glyco_trans_4-like_N"/>
</dbReference>
<comment type="caution">
    <text evidence="3">The sequence shown here is derived from an EMBL/GenBank/DDBJ whole genome shotgun (WGS) entry which is preliminary data.</text>
</comment>
<dbReference type="SUPFAM" id="SSF53756">
    <property type="entry name" value="UDP-Glycosyltransferase/glycogen phosphorylase"/>
    <property type="match status" value="1"/>
</dbReference>
<feature type="domain" description="Glycosyltransferase subfamily 4-like N-terminal" evidence="2">
    <location>
        <begin position="57"/>
        <end position="173"/>
    </location>
</feature>
<name>A0A3D9I4Q6_9BACL</name>
<reference evidence="3 4" key="1">
    <citation type="submission" date="2018-07" db="EMBL/GenBank/DDBJ databases">
        <title>Genomic Encyclopedia of Type Strains, Phase III (KMG-III): the genomes of soil and plant-associated and newly described type strains.</title>
        <authorList>
            <person name="Whitman W."/>
        </authorList>
    </citation>
    <scope>NUCLEOTIDE SEQUENCE [LARGE SCALE GENOMIC DNA]</scope>
    <source>
        <strain evidence="3 4">CECT 8236</strain>
    </source>
</reference>
<dbReference type="AlphaFoldDB" id="A0A3D9I4Q6"/>
<protein>
    <submittedName>
        <fullName evidence="3">Glycosyltransferase involved in cell wall biosynthesis</fullName>
    </submittedName>
</protein>
<evidence type="ECO:0000259" key="2">
    <source>
        <dbReference type="Pfam" id="PF13439"/>
    </source>
</evidence>
<dbReference type="CDD" id="cd03822">
    <property type="entry name" value="GT4_mannosyltransferase-like"/>
    <property type="match status" value="1"/>
</dbReference>
<dbReference type="OrthoDB" id="9765330at2"/>
<accession>A0A3D9I4Q6</accession>
<gene>
    <name evidence="3" type="ORF">DFP95_11264</name>
</gene>
<feature type="domain" description="Glycosyl transferase family 1" evidence="1">
    <location>
        <begin position="183"/>
        <end position="350"/>
    </location>
</feature>
<dbReference type="Pfam" id="PF13439">
    <property type="entry name" value="Glyco_transf_4"/>
    <property type="match status" value="1"/>
</dbReference>
<dbReference type="InterPro" id="IPR001296">
    <property type="entry name" value="Glyco_trans_1"/>
</dbReference>
<dbReference type="GO" id="GO:0016757">
    <property type="term" value="F:glycosyltransferase activity"/>
    <property type="evidence" value="ECO:0007669"/>
    <property type="project" value="InterPro"/>
</dbReference>
<keyword evidence="4" id="KW-1185">Reference proteome</keyword>
<dbReference type="RefSeq" id="WP_115994270.1">
    <property type="nucleotide sequence ID" value="NZ_QRDY01000012.1"/>
</dbReference>
<evidence type="ECO:0000259" key="1">
    <source>
        <dbReference type="Pfam" id="PF00534"/>
    </source>
</evidence>
<dbReference type="PANTHER" id="PTHR12526">
    <property type="entry name" value="GLYCOSYLTRANSFERASE"/>
    <property type="match status" value="1"/>
</dbReference>
<evidence type="ECO:0000313" key="3">
    <source>
        <dbReference type="EMBL" id="RED56773.1"/>
    </source>
</evidence>
<keyword evidence="3" id="KW-0808">Transferase</keyword>
<dbReference type="Gene3D" id="3.40.50.2000">
    <property type="entry name" value="Glycogen Phosphorylase B"/>
    <property type="match status" value="2"/>
</dbReference>
<dbReference type="Proteomes" id="UP000256869">
    <property type="component" value="Unassembled WGS sequence"/>
</dbReference>